<sequence>MSPQGKVEHSNAFHMIRVWGPKAFPFTEAREKEISKSLQWFGNLIREIYPTLPDSKEDEYIFFYGGKDKDWIKQFKEKATALANDLILKEAKINIKLFCVGKDSKGEDDFGILWRFWTGIESLFHTKIHKQADSATLDIQKLLSYKNESGWA</sequence>
<dbReference type="PANTHER" id="PTHR33232">
    <property type="entry name" value="PROTEIN SIEVE ELEMENT OCCLUSION B-LIKE"/>
    <property type="match status" value="1"/>
</dbReference>
<evidence type="ECO:0000313" key="3">
    <source>
        <dbReference type="RefSeq" id="XP_016652802.1"/>
    </source>
</evidence>
<dbReference type="PANTHER" id="PTHR33232:SF18">
    <property type="entry name" value="PROTEIN SIEVE ELEMENT OCCLUSION B-LIKE"/>
    <property type="match status" value="1"/>
</dbReference>
<dbReference type="InterPro" id="IPR027944">
    <property type="entry name" value="SEO_C"/>
</dbReference>
<keyword evidence="2" id="KW-1185">Reference proteome</keyword>
<name>A0ABM1LZH5_PRUMU</name>
<evidence type="ECO:0000313" key="2">
    <source>
        <dbReference type="Proteomes" id="UP000694861"/>
    </source>
</evidence>
<evidence type="ECO:0000259" key="1">
    <source>
        <dbReference type="Pfam" id="PF14577"/>
    </source>
</evidence>
<feature type="domain" description="Sieve element occlusion C-terminal" evidence="1">
    <location>
        <begin position="30"/>
        <end position="152"/>
    </location>
</feature>
<dbReference type="InterPro" id="IPR039299">
    <property type="entry name" value="SEOA"/>
</dbReference>
<protein>
    <submittedName>
        <fullName evidence="3">Protein SIEVE ELEMENT OCCLUSION B-like</fullName>
    </submittedName>
</protein>
<dbReference type="Pfam" id="PF14577">
    <property type="entry name" value="SEO_C"/>
    <property type="match status" value="1"/>
</dbReference>
<accession>A0ABM1LZH5</accession>
<gene>
    <name evidence="3" type="primary">LOC107882096</name>
</gene>
<dbReference type="RefSeq" id="XP_016652802.1">
    <property type="nucleotide sequence ID" value="XM_016797316.1"/>
</dbReference>
<reference evidence="2" key="1">
    <citation type="journal article" date="2012" name="Nat. Commun.">
        <title>The genome of Prunus mume.</title>
        <authorList>
            <person name="Zhang Q."/>
            <person name="Chen W."/>
            <person name="Sun L."/>
            <person name="Zhao F."/>
            <person name="Huang B."/>
            <person name="Yang W."/>
            <person name="Tao Y."/>
            <person name="Wang J."/>
            <person name="Yuan Z."/>
            <person name="Fan G."/>
            <person name="Xing Z."/>
            <person name="Han C."/>
            <person name="Pan H."/>
            <person name="Zhong X."/>
            <person name="Shi W."/>
            <person name="Liang X."/>
            <person name="Du D."/>
            <person name="Sun F."/>
            <person name="Xu Z."/>
            <person name="Hao R."/>
            <person name="Lv T."/>
            <person name="Lv Y."/>
            <person name="Zheng Z."/>
            <person name="Sun M."/>
            <person name="Luo L."/>
            <person name="Cai M."/>
            <person name="Gao Y."/>
            <person name="Wang J."/>
            <person name="Yin Y."/>
            <person name="Xu X."/>
            <person name="Cheng T."/>
            <person name="Wang J."/>
        </authorList>
    </citation>
    <scope>NUCLEOTIDE SEQUENCE [LARGE SCALE GENOMIC DNA]</scope>
</reference>
<reference evidence="3" key="2">
    <citation type="submission" date="2025-08" db="UniProtKB">
        <authorList>
            <consortium name="RefSeq"/>
        </authorList>
    </citation>
    <scope>IDENTIFICATION</scope>
</reference>
<organism evidence="2 3">
    <name type="scientific">Prunus mume</name>
    <name type="common">Japanese apricot</name>
    <name type="synonym">Armeniaca mume</name>
    <dbReference type="NCBI Taxonomy" id="102107"/>
    <lineage>
        <taxon>Eukaryota</taxon>
        <taxon>Viridiplantae</taxon>
        <taxon>Streptophyta</taxon>
        <taxon>Embryophyta</taxon>
        <taxon>Tracheophyta</taxon>
        <taxon>Spermatophyta</taxon>
        <taxon>Magnoliopsida</taxon>
        <taxon>eudicotyledons</taxon>
        <taxon>Gunneridae</taxon>
        <taxon>Pentapetalae</taxon>
        <taxon>rosids</taxon>
        <taxon>fabids</taxon>
        <taxon>Rosales</taxon>
        <taxon>Rosaceae</taxon>
        <taxon>Amygdaloideae</taxon>
        <taxon>Amygdaleae</taxon>
        <taxon>Prunus</taxon>
    </lineage>
</organism>
<dbReference type="Proteomes" id="UP000694861">
    <property type="component" value="Unplaced"/>
</dbReference>
<dbReference type="GeneID" id="107882096"/>
<feature type="non-terminal residue" evidence="3">
    <location>
        <position position="152"/>
    </location>
</feature>
<proteinExistence type="predicted"/>